<dbReference type="GO" id="GO:0009873">
    <property type="term" value="P:ethylene-activated signaling pathway"/>
    <property type="evidence" value="ECO:0007669"/>
    <property type="project" value="UniProtKB-KW"/>
</dbReference>
<evidence type="ECO:0000313" key="11">
    <source>
        <dbReference type="EMBL" id="KAI9159637.1"/>
    </source>
</evidence>
<keyword evidence="2" id="KW-0936">Ethylene signaling pathway</keyword>
<keyword evidence="6" id="KW-0804">Transcription</keyword>
<dbReference type="AlphaFoldDB" id="A0AAD5ICG7"/>
<protein>
    <recommendedName>
        <fullName evidence="10">AP2/ERF domain-containing protein</fullName>
    </recommendedName>
</protein>
<gene>
    <name evidence="11" type="ORF">LWI28_000484</name>
</gene>
<feature type="domain" description="AP2/ERF" evidence="10">
    <location>
        <begin position="101"/>
        <end position="159"/>
    </location>
</feature>
<evidence type="ECO:0000256" key="7">
    <source>
        <dbReference type="ARBA" id="ARBA00023242"/>
    </source>
</evidence>
<keyword evidence="3" id="KW-0805">Transcription regulation</keyword>
<dbReference type="InterPro" id="IPR001471">
    <property type="entry name" value="AP2/ERF_dom"/>
</dbReference>
<evidence type="ECO:0000256" key="1">
    <source>
        <dbReference type="ARBA" id="ARBA00004123"/>
    </source>
</evidence>
<dbReference type="Proteomes" id="UP001064489">
    <property type="component" value="Chromosome 2"/>
</dbReference>
<accession>A0AAD5ICG7</accession>
<sequence length="267" mass="29433">MASLHESSTLDLISQYLLTDFNSMDNFITNLDFCTSSDNSQMGISENRTQTPNLQKSSSTLSQRKPAINVTIPQASIFKVASKPNPVVDFTEKQQQEKERHYRGVRRRPWGKYAAEIRDPNRKGARVWLGTFDTAVEAARAYDNAAFKLRGSKAILNFPLEIGSSDSGSDSNSNSNSVEPELLQVNCGKKRKSEEPEIDTVEMKVVKTEEVTETKTETVTTAAGVGVGPLTPSSWTGFWDDGNGKGIFSVPPLSPYSCMGYSRLTVM</sequence>
<reference evidence="11" key="2">
    <citation type="submission" date="2023-02" db="EMBL/GenBank/DDBJ databases">
        <authorList>
            <person name="Swenson N.G."/>
            <person name="Wegrzyn J.L."/>
            <person name="Mcevoy S.L."/>
        </authorList>
    </citation>
    <scope>NUCLEOTIDE SEQUENCE</scope>
    <source>
        <strain evidence="11">91603</strain>
        <tissue evidence="11">Leaf</tissue>
    </source>
</reference>
<dbReference type="Pfam" id="PF00847">
    <property type="entry name" value="AP2"/>
    <property type="match status" value="1"/>
</dbReference>
<keyword evidence="5" id="KW-0010">Activator</keyword>
<dbReference type="SMART" id="SM00380">
    <property type="entry name" value="AP2"/>
    <property type="match status" value="1"/>
</dbReference>
<dbReference type="InterPro" id="IPR044808">
    <property type="entry name" value="ERF_plant"/>
</dbReference>
<comment type="subcellular location">
    <subcellularLocation>
        <location evidence="1">Nucleus</location>
    </subcellularLocation>
</comment>
<evidence type="ECO:0000259" key="10">
    <source>
        <dbReference type="PROSITE" id="PS51032"/>
    </source>
</evidence>
<dbReference type="CDD" id="cd00018">
    <property type="entry name" value="AP2"/>
    <property type="match status" value="1"/>
</dbReference>
<evidence type="ECO:0000256" key="8">
    <source>
        <dbReference type="ARBA" id="ARBA00024343"/>
    </source>
</evidence>
<keyword evidence="12" id="KW-1185">Reference proteome</keyword>
<evidence type="ECO:0000256" key="6">
    <source>
        <dbReference type="ARBA" id="ARBA00023163"/>
    </source>
</evidence>
<evidence type="ECO:0000256" key="2">
    <source>
        <dbReference type="ARBA" id="ARBA00022745"/>
    </source>
</evidence>
<comment type="similarity">
    <text evidence="8">Belongs to the AP2/ERF transcription factor family. ERF subfamily.</text>
</comment>
<comment type="caution">
    <text evidence="11">The sequence shown here is derived from an EMBL/GenBank/DDBJ whole genome shotgun (WGS) entry which is preliminary data.</text>
</comment>
<dbReference type="PROSITE" id="PS51032">
    <property type="entry name" value="AP2_ERF"/>
    <property type="match status" value="1"/>
</dbReference>
<dbReference type="EMBL" id="JAJSOW010000106">
    <property type="protein sequence ID" value="KAI9159637.1"/>
    <property type="molecule type" value="Genomic_DNA"/>
</dbReference>
<reference evidence="11" key="1">
    <citation type="journal article" date="2022" name="Plant J.">
        <title>Strategies of tolerance reflected in two North American maple genomes.</title>
        <authorList>
            <person name="McEvoy S.L."/>
            <person name="Sezen U.U."/>
            <person name="Trouern-Trend A."/>
            <person name="McMahon S.M."/>
            <person name="Schaberg P.G."/>
            <person name="Yang J."/>
            <person name="Wegrzyn J.L."/>
            <person name="Swenson N.G."/>
        </authorList>
    </citation>
    <scope>NUCLEOTIDE SEQUENCE</scope>
    <source>
        <strain evidence="11">91603</strain>
    </source>
</reference>
<dbReference type="InterPro" id="IPR016177">
    <property type="entry name" value="DNA-bd_dom_sf"/>
</dbReference>
<dbReference type="GO" id="GO:0003700">
    <property type="term" value="F:DNA-binding transcription factor activity"/>
    <property type="evidence" value="ECO:0007669"/>
    <property type="project" value="InterPro"/>
</dbReference>
<evidence type="ECO:0000256" key="3">
    <source>
        <dbReference type="ARBA" id="ARBA00023015"/>
    </source>
</evidence>
<keyword evidence="7" id="KW-0539">Nucleus</keyword>
<name>A0AAD5ICG7_ACENE</name>
<proteinExistence type="inferred from homology"/>
<organism evidence="11 12">
    <name type="scientific">Acer negundo</name>
    <name type="common">Box elder</name>
    <dbReference type="NCBI Taxonomy" id="4023"/>
    <lineage>
        <taxon>Eukaryota</taxon>
        <taxon>Viridiplantae</taxon>
        <taxon>Streptophyta</taxon>
        <taxon>Embryophyta</taxon>
        <taxon>Tracheophyta</taxon>
        <taxon>Spermatophyta</taxon>
        <taxon>Magnoliopsida</taxon>
        <taxon>eudicotyledons</taxon>
        <taxon>Gunneridae</taxon>
        <taxon>Pentapetalae</taxon>
        <taxon>rosids</taxon>
        <taxon>malvids</taxon>
        <taxon>Sapindales</taxon>
        <taxon>Sapindaceae</taxon>
        <taxon>Hippocastanoideae</taxon>
        <taxon>Acereae</taxon>
        <taxon>Acer</taxon>
    </lineage>
</organism>
<dbReference type="PANTHER" id="PTHR31190">
    <property type="entry name" value="DNA-BINDING DOMAIN"/>
    <property type="match status" value="1"/>
</dbReference>
<dbReference type="SUPFAM" id="SSF54171">
    <property type="entry name" value="DNA-binding domain"/>
    <property type="match status" value="1"/>
</dbReference>
<keyword evidence="4" id="KW-0238">DNA-binding</keyword>
<dbReference type="PRINTS" id="PR00367">
    <property type="entry name" value="ETHRSPELEMNT"/>
</dbReference>
<evidence type="ECO:0000256" key="4">
    <source>
        <dbReference type="ARBA" id="ARBA00023125"/>
    </source>
</evidence>
<dbReference type="Gene3D" id="3.30.730.10">
    <property type="entry name" value="AP2/ERF domain"/>
    <property type="match status" value="1"/>
</dbReference>
<dbReference type="InterPro" id="IPR036955">
    <property type="entry name" value="AP2/ERF_dom_sf"/>
</dbReference>
<dbReference type="GO" id="GO:0006950">
    <property type="term" value="P:response to stress"/>
    <property type="evidence" value="ECO:0007669"/>
    <property type="project" value="UniProtKB-ARBA"/>
</dbReference>
<dbReference type="PANTHER" id="PTHR31190:SF499">
    <property type="entry name" value="ETHYLENE-RESPONSIVE TRANSCRIPTION FACTOR ERF105"/>
    <property type="match status" value="1"/>
</dbReference>
<dbReference type="FunFam" id="3.30.730.10:FF:000001">
    <property type="entry name" value="Ethylene-responsive transcription factor 2"/>
    <property type="match status" value="1"/>
</dbReference>
<evidence type="ECO:0000256" key="5">
    <source>
        <dbReference type="ARBA" id="ARBA00023159"/>
    </source>
</evidence>
<evidence type="ECO:0000313" key="12">
    <source>
        <dbReference type="Proteomes" id="UP001064489"/>
    </source>
</evidence>
<evidence type="ECO:0000256" key="9">
    <source>
        <dbReference type="SAM" id="MobiDB-lite"/>
    </source>
</evidence>
<dbReference type="GO" id="GO:0005634">
    <property type="term" value="C:nucleus"/>
    <property type="evidence" value="ECO:0007669"/>
    <property type="project" value="UniProtKB-SubCell"/>
</dbReference>
<feature type="region of interest" description="Disordered" evidence="9">
    <location>
        <begin position="42"/>
        <end position="62"/>
    </location>
</feature>
<dbReference type="GO" id="GO:0000976">
    <property type="term" value="F:transcription cis-regulatory region binding"/>
    <property type="evidence" value="ECO:0007669"/>
    <property type="project" value="UniProtKB-ARBA"/>
</dbReference>